<sequence>MGGVSQESTKQEEPAGRLARATRWGRDPTCSFSNTGPSRVVWVAHAPPSVARRRFLFCSGITLGGPLTPAMALWACSSPLYTFQRMKLCCKMIR</sequence>
<dbReference type="EMBL" id="BPLR01021303">
    <property type="protein sequence ID" value="GIX88197.1"/>
    <property type="molecule type" value="Genomic_DNA"/>
</dbReference>
<feature type="region of interest" description="Disordered" evidence="1">
    <location>
        <begin position="1"/>
        <end position="30"/>
    </location>
</feature>
<evidence type="ECO:0000313" key="2">
    <source>
        <dbReference type="EMBL" id="GIX88197.1"/>
    </source>
</evidence>
<comment type="caution">
    <text evidence="2">The sequence shown here is derived from an EMBL/GenBank/DDBJ whole genome shotgun (WGS) entry which is preliminary data.</text>
</comment>
<protein>
    <submittedName>
        <fullName evidence="2">Uncharacterized protein</fullName>
    </submittedName>
</protein>
<reference evidence="2 3" key="1">
    <citation type="submission" date="2021-06" db="EMBL/GenBank/DDBJ databases">
        <title>Caerostris extrusa draft genome.</title>
        <authorList>
            <person name="Kono N."/>
            <person name="Arakawa K."/>
        </authorList>
    </citation>
    <scope>NUCLEOTIDE SEQUENCE [LARGE SCALE GENOMIC DNA]</scope>
</reference>
<evidence type="ECO:0000313" key="3">
    <source>
        <dbReference type="Proteomes" id="UP001054945"/>
    </source>
</evidence>
<name>A0AAV4NYR4_CAEEX</name>
<proteinExistence type="predicted"/>
<keyword evidence="3" id="KW-1185">Reference proteome</keyword>
<dbReference type="Proteomes" id="UP001054945">
    <property type="component" value="Unassembled WGS sequence"/>
</dbReference>
<organism evidence="2 3">
    <name type="scientific">Caerostris extrusa</name>
    <name type="common">Bark spider</name>
    <name type="synonym">Caerostris bankana</name>
    <dbReference type="NCBI Taxonomy" id="172846"/>
    <lineage>
        <taxon>Eukaryota</taxon>
        <taxon>Metazoa</taxon>
        <taxon>Ecdysozoa</taxon>
        <taxon>Arthropoda</taxon>
        <taxon>Chelicerata</taxon>
        <taxon>Arachnida</taxon>
        <taxon>Araneae</taxon>
        <taxon>Araneomorphae</taxon>
        <taxon>Entelegynae</taxon>
        <taxon>Araneoidea</taxon>
        <taxon>Araneidae</taxon>
        <taxon>Caerostris</taxon>
    </lineage>
</organism>
<evidence type="ECO:0000256" key="1">
    <source>
        <dbReference type="SAM" id="MobiDB-lite"/>
    </source>
</evidence>
<gene>
    <name evidence="2" type="ORF">CEXT_757301</name>
</gene>
<accession>A0AAV4NYR4</accession>
<dbReference type="AlphaFoldDB" id="A0AAV4NYR4"/>